<comment type="function">
    <text evidence="7">Carrier of the growing fatty acid chain in fatty acid biosynthesis.</text>
</comment>
<evidence type="ECO:0000256" key="6">
    <source>
        <dbReference type="ARBA" id="ARBA00023160"/>
    </source>
</evidence>
<comment type="pathway">
    <text evidence="7">Lipid metabolism; fatty acid biosynthesis.</text>
</comment>
<comment type="similarity">
    <text evidence="7">Belongs to the acyl carrier protein (ACP) family.</text>
</comment>
<feature type="domain" description="Carrier" evidence="8">
    <location>
        <begin position="2"/>
        <end position="77"/>
    </location>
</feature>
<evidence type="ECO:0000259" key="8">
    <source>
        <dbReference type="PROSITE" id="PS50075"/>
    </source>
</evidence>
<dbReference type="EMBL" id="DVJM01000091">
    <property type="protein sequence ID" value="HIS78643.1"/>
    <property type="molecule type" value="Genomic_DNA"/>
</dbReference>
<keyword evidence="5 7" id="KW-0443">Lipid metabolism</keyword>
<dbReference type="GO" id="GO:0016020">
    <property type="term" value="C:membrane"/>
    <property type="evidence" value="ECO:0007669"/>
    <property type="project" value="GOC"/>
</dbReference>
<reference evidence="9" key="2">
    <citation type="journal article" date="2021" name="PeerJ">
        <title>Extensive microbial diversity within the chicken gut microbiome revealed by metagenomics and culture.</title>
        <authorList>
            <person name="Gilroy R."/>
            <person name="Ravi A."/>
            <person name="Getino M."/>
            <person name="Pursley I."/>
            <person name="Horton D.L."/>
            <person name="Alikhan N.F."/>
            <person name="Baker D."/>
            <person name="Gharbi K."/>
            <person name="Hall N."/>
            <person name="Watson M."/>
            <person name="Adriaenssens E.M."/>
            <person name="Foster-Nyarko E."/>
            <person name="Jarju S."/>
            <person name="Secka A."/>
            <person name="Antonio M."/>
            <person name="Oren A."/>
            <person name="Chaudhuri R.R."/>
            <person name="La Ragione R."/>
            <person name="Hildebrand F."/>
            <person name="Pallen M.J."/>
        </authorList>
    </citation>
    <scope>NUCLEOTIDE SEQUENCE</scope>
    <source>
        <strain evidence="9">6086</strain>
    </source>
</reference>
<dbReference type="PANTHER" id="PTHR20863:SF76">
    <property type="entry name" value="CARRIER DOMAIN-CONTAINING PROTEIN"/>
    <property type="match status" value="1"/>
</dbReference>
<evidence type="ECO:0000313" key="10">
    <source>
        <dbReference type="Proteomes" id="UP000824141"/>
    </source>
</evidence>
<dbReference type="GO" id="GO:0005829">
    <property type="term" value="C:cytosol"/>
    <property type="evidence" value="ECO:0007669"/>
    <property type="project" value="TreeGrafter"/>
</dbReference>
<dbReference type="InterPro" id="IPR003231">
    <property type="entry name" value="ACP"/>
</dbReference>
<dbReference type="Gene3D" id="1.10.1200.10">
    <property type="entry name" value="ACP-like"/>
    <property type="match status" value="1"/>
</dbReference>
<gene>
    <name evidence="7" type="primary">acpP</name>
    <name evidence="9" type="ORF">IAD03_04650</name>
</gene>
<keyword evidence="4 7" id="KW-0276">Fatty acid metabolism</keyword>
<keyword evidence="2 7" id="KW-0444">Lipid biosynthesis</keyword>
<dbReference type="GO" id="GO:0000035">
    <property type="term" value="F:acyl binding"/>
    <property type="evidence" value="ECO:0007669"/>
    <property type="project" value="TreeGrafter"/>
</dbReference>
<dbReference type="AlphaFoldDB" id="A0A9D1FRH4"/>
<comment type="subcellular location">
    <subcellularLocation>
        <location evidence="7">Cytoplasm</location>
    </subcellularLocation>
</comment>
<sequence>MMTNLEKLEKIFAEYKDDLEPGTLTEETSFEELNFDSLDVVDLIMACEDEFGVTIGEDQELKTVGDLLKVIEESEAE</sequence>
<proteinExistence type="inferred from homology"/>
<reference evidence="9" key="1">
    <citation type="submission" date="2020-10" db="EMBL/GenBank/DDBJ databases">
        <authorList>
            <person name="Gilroy R."/>
        </authorList>
    </citation>
    <scope>NUCLEOTIDE SEQUENCE</scope>
    <source>
        <strain evidence="9">6086</strain>
    </source>
</reference>
<dbReference type="HAMAP" id="MF_01217">
    <property type="entry name" value="Acyl_carrier"/>
    <property type="match status" value="1"/>
</dbReference>
<evidence type="ECO:0000256" key="4">
    <source>
        <dbReference type="ARBA" id="ARBA00022832"/>
    </source>
</evidence>
<dbReference type="GO" id="GO:0009245">
    <property type="term" value="P:lipid A biosynthetic process"/>
    <property type="evidence" value="ECO:0007669"/>
    <property type="project" value="TreeGrafter"/>
</dbReference>
<organism evidence="9 10">
    <name type="scientific">Candidatus Caccousia stercoris</name>
    <dbReference type="NCBI Taxonomy" id="2840723"/>
    <lineage>
        <taxon>Bacteria</taxon>
        <taxon>Bacillati</taxon>
        <taxon>Bacillota</taxon>
        <taxon>Clostridia</taxon>
        <taxon>Eubacteriales</taxon>
        <taxon>Oscillospiraceae</taxon>
        <taxon>Oscillospiraceae incertae sedis</taxon>
        <taxon>Candidatus Caccousia</taxon>
    </lineage>
</organism>
<keyword evidence="7" id="KW-0963">Cytoplasm</keyword>
<dbReference type="SUPFAM" id="SSF47336">
    <property type="entry name" value="ACP-like"/>
    <property type="match status" value="1"/>
</dbReference>
<dbReference type="PANTHER" id="PTHR20863">
    <property type="entry name" value="ACYL CARRIER PROTEIN"/>
    <property type="match status" value="1"/>
</dbReference>
<protein>
    <recommendedName>
        <fullName evidence="7">Acyl carrier protein</fullName>
        <shortName evidence="7">ACP</shortName>
    </recommendedName>
</protein>
<keyword evidence="6 7" id="KW-0275">Fatty acid biosynthesis</keyword>
<dbReference type="GO" id="GO:0000036">
    <property type="term" value="F:acyl carrier activity"/>
    <property type="evidence" value="ECO:0007669"/>
    <property type="project" value="UniProtKB-UniRule"/>
</dbReference>
<dbReference type="PROSITE" id="PS50075">
    <property type="entry name" value="CARRIER"/>
    <property type="match status" value="1"/>
</dbReference>
<evidence type="ECO:0000313" key="9">
    <source>
        <dbReference type="EMBL" id="HIS78643.1"/>
    </source>
</evidence>
<evidence type="ECO:0000256" key="2">
    <source>
        <dbReference type="ARBA" id="ARBA00022516"/>
    </source>
</evidence>
<accession>A0A9D1FRH4</accession>
<evidence type="ECO:0000256" key="5">
    <source>
        <dbReference type="ARBA" id="ARBA00023098"/>
    </source>
</evidence>
<dbReference type="InterPro" id="IPR009081">
    <property type="entry name" value="PP-bd_ACP"/>
</dbReference>
<name>A0A9D1FRH4_9FIRM</name>
<dbReference type="Pfam" id="PF00550">
    <property type="entry name" value="PP-binding"/>
    <property type="match status" value="1"/>
</dbReference>
<keyword evidence="3 7" id="KW-0597">Phosphoprotein</keyword>
<evidence type="ECO:0000256" key="7">
    <source>
        <dbReference type="HAMAP-Rule" id="MF_01217"/>
    </source>
</evidence>
<evidence type="ECO:0000256" key="1">
    <source>
        <dbReference type="ARBA" id="ARBA00022450"/>
    </source>
</evidence>
<dbReference type="InterPro" id="IPR036736">
    <property type="entry name" value="ACP-like_sf"/>
</dbReference>
<keyword evidence="1 7" id="KW-0596">Phosphopantetheine</keyword>
<dbReference type="Proteomes" id="UP000824141">
    <property type="component" value="Unassembled WGS sequence"/>
</dbReference>
<comment type="PTM">
    <text evidence="7">4'-phosphopantetheine is transferred from CoA to a specific serine of apo-ACP by AcpS. This modification is essential for activity because fatty acids are bound in thioester linkage to the sulfhydryl of the prosthetic group.</text>
</comment>
<comment type="caution">
    <text evidence="9">The sequence shown here is derived from an EMBL/GenBank/DDBJ whole genome shotgun (WGS) entry which is preliminary data.</text>
</comment>
<evidence type="ECO:0000256" key="3">
    <source>
        <dbReference type="ARBA" id="ARBA00022553"/>
    </source>
</evidence>
<feature type="modified residue" description="O-(pantetheine 4'-phosphoryl)serine" evidence="7">
    <location>
        <position position="37"/>
    </location>
</feature>